<dbReference type="InterPro" id="IPR001638">
    <property type="entry name" value="Solute-binding_3/MltF_N"/>
</dbReference>
<feature type="domain" description="Solute-binding protein family 3/N-terminal" evidence="2">
    <location>
        <begin position="32"/>
        <end position="241"/>
    </location>
</feature>
<dbReference type="SUPFAM" id="SSF53850">
    <property type="entry name" value="Periplasmic binding protein-like II"/>
    <property type="match status" value="1"/>
</dbReference>
<gene>
    <name evidence="3" type="ORF">E2F50_02390</name>
</gene>
<feature type="signal peptide" evidence="1">
    <location>
        <begin position="1"/>
        <end position="20"/>
    </location>
</feature>
<evidence type="ECO:0000256" key="1">
    <source>
        <dbReference type="SAM" id="SignalP"/>
    </source>
</evidence>
<dbReference type="OrthoDB" id="8587856at2"/>
<keyword evidence="1" id="KW-0732">Signal</keyword>
<evidence type="ECO:0000259" key="2">
    <source>
        <dbReference type="Pfam" id="PF00497"/>
    </source>
</evidence>
<sequence length="247" mass="27643">MRWISLLPVAFLALASPALSEPTHADAPIALTTESYPPFSYREADGTYRGVGIDQVTIIMREADLPYTIEIMPWARAITLAETQPRHCVFAAARTPDREPRFKWVVPLFIDVNILVRHAASAAKAATMDEARQFTIGTHREDYTEDLLKRLDFPKIDLSPDLDATLRKLLGQRIDMMPMSEGVYAKLKAEGMPIERVMAFSQQQLGMACNKDVPDAEIARMQTALDALIRQGDQKVILSRYGIATPQ</sequence>
<accession>A0A4V3APT2</accession>
<proteinExistence type="predicted"/>
<dbReference type="Proteomes" id="UP000295238">
    <property type="component" value="Unassembled WGS sequence"/>
</dbReference>
<reference evidence="3 4" key="1">
    <citation type="submission" date="2019-03" db="EMBL/GenBank/DDBJ databases">
        <title>Rhizobium sp. nov., an bacterium isolated from biocrust in Mu Us Desert.</title>
        <authorList>
            <person name="Lixiong L."/>
        </authorList>
    </citation>
    <scope>NUCLEOTIDE SEQUENCE [LARGE SCALE GENOMIC DNA]</scope>
    <source>
        <strain evidence="3 4">SPY-1</strain>
    </source>
</reference>
<feature type="chain" id="PRO_5020267050" evidence="1">
    <location>
        <begin position="21"/>
        <end position="247"/>
    </location>
</feature>
<comment type="caution">
    <text evidence="3">The sequence shown here is derived from an EMBL/GenBank/DDBJ whole genome shotgun (WGS) entry which is preliminary data.</text>
</comment>
<dbReference type="EMBL" id="SMTL01000001">
    <property type="protein sequence ID" value="TDK39010.1"/>
    <property type="molecule type" value="Genomic_DNA"/>
</dbReference>
<keyword evidence="4" id="KW-1185">Reference proteome</keyword>
<evidence type="ECO:0000313" key="4">
    <source>
        <dbReference type="Proteomes" id="UP000295238"/>
    </source>
</evidence>
<organism evidence="3 4">
    <name type="scientific">Rhizobium deserti</name>
    <dbReference type="NCBI Taxonomy" id="2547961"/>
    <lineage>
        <taxon>Bacteria</taxon>
        <taxon>Pseudomonadati</taxon>
        <taxon>Pseudomonadota</taxon>
        <taxon>Alphaproteobacteria</taxon>
        <taxon>Hyphomicrobiales</taxon>
        <taxon>Rhizobiaceae</taxon>
        <taxon>Rhizobium/Agrobacterium group</taxon>
        <taxon>Rhizobium</taxon>
    </lineage>
</organism>
<dbReference type="PANTHER" id="PTHR38834:SF3">
    <property type="entry name" value="SOLUTE-BINDING PROTEIN FAMILY 3_N-TERMINAL DOMAIN-CONTAINING PROTEIN"/>
    <property type="match status" value="1"/>
</dbReference>
<dbReference type="PANTHER" id="PTHR38834">
    <property type="entry name" value="PERIPLASMIC SUBSTRATE BINDING PROTEIN FAMILY 3"/>
    <property type="match status" value="1"/>
</dbReference>
<name>A0A4V3APT2_9HYPH</name>
<dbReference type="AlphaFoldDB" id="A0A4V3APT2"/>
<protein>
    <submittedName>
        <fullName evidence="3">Transporter substrate-binding domain-containing protein</fullName>
    </submittedName>
</protein>
<dbReference type="Pfam" id="PF00497">
    <property type="entry name" value="SBP_bac_3"/>
    <property type="match status" value="1"/>
</dbReference>
<evidence type="ECO:0000313" key="3">
    <source>
        <dbReference type="EMBL" id="TDK39010.1"/>
    </source>
</evidence>
<dbReference type="Gene3D" id="3.40.190.10">
    <property type="entry name" value="Periplasmic binding protein-like II"/>
    <property type="match status" value="2"/>
</dbReference>
<dbReference type="RefSeq" id="WP_133314458.1">
    <property type="nucleotide sequence ID" value="NZ_SMTL01000001.1"/>
</dbReference>